<keyword evidence="2" id="KW-1185">Reference proteome</keyword>
<reference evidence="1" key="1">
    <citation type="submission" date="2020-04" db="EMBL/GenBank/DDBJ databases">
        <title>Draft genome resource of the tomato pathogen Pseudocercospora fuligena.</title>
        <authorList>
            <person name="Zaccaron A."/>
        </authorList>
    </citation>
    <scope>NUCLEOTIDE SEQUENCE</scope>
    <source>
        <strain evidence="1">PF001</strain>
    </source>
</reference>
<evidence type="ECO:0000313" key="1">
    <source>
        <dbReference type="EMBL" id="KAF7195367.1"/>
    </source>
</evidence>
<evidence type="ECO:0000313" key="2">
    <source>
        <dbReference type="Proteomes" id="UP000660729"/>
    </source>
</evidence>
<comment type="caution">
    <text evidence="1">The sequence shown here is derived from an EMBL/GenBank/DDBJ whole genome shotgun (WGS) entry which is preliminary data.</text>
</comment>
<dbReference type="AlphaFoldDB" id="A0A8H6RR95"/>
<proteinExistence type="predicted"/>
<organism evidence="1 2">
    <name type="scientific">Pseudocercospora fuligena</name>
    <dbReference type="NCBI Taxonomy" id="685502"/>
    <lineage>
        <taxon>Eukaryota</taxon>
        <taxon>Fungi</taxon>
        <taxon>Dikarya</taxon>
        <taxon>Ascomycota</taxon>
        <taxon>Pezizomycotina</taxon>
        <taxon>Dothideomycetes</taxon>
        <taxon>Dothideomycetidae</taxon>
        <taxon>Mycosphaerellales</taxon>
        <taxon>Mycosphaerellaceae</taxon>
        <taxon>Pseudocercospora</taxon>
    </lineage>
</organism>
<sequence length="297" mass="34534">MDWGKFWGDRSEIRNPVFTRAASHIKSFLVNFADWESWEEYVSERNQPRGITMRPTRNNSGWYGVAWHRWLRELASLEHFEIKGCAEDRSRIIECLCGPVLKHVGHFAKLRHLSIEADDYFRFPQSRSDFGNRNKHFYTEHLQNFILAHCHTLEEVNLDMACGRPMHDKTLSVNERRSLLLAIRDQCTALKSLKIQEWVQLQGNLGGPRDLESYLSWRRRLEAGIPIVQLAMEFGAKRIFDDDEDGNEVLEEMSAEQTEVDRSGVADRGNGYDEHRVPECFCYRFDLAALRATIVAG</sequence>
<dbReference type="EMBL" id="JABCIY010000040">
    <property type="protein sequence ID" value="KAF7195367.1"/>
    <property type="molecule type" value="Genomic_DNA"/>
</dbReference>
<protein>
    <submittedName>
        <fullName evidence="1">Uncharacterized protein</fullName>
    </submittedName>
</protein>
<gene>
    <name evidence="1" type="ORF">HII31_03259</name>
</gene>
<dbReference type="OrthoDB" id="10443670at2759"/>
<accession>A0A8H6RR95</accession>
<name>A0A8H6RR95_9PEZI</name>
<dbReference type="Proteomes" id="UP000660729">
    <property type="component" value="Unassembled WGS sequence"/>
</dbReference>